<feature type="compositionally biased region" description="Acidic residues" evidence="3">
    <location>
        <begin position="57"/>
        <end position="73"/>
    </location>
</feature>
<evidence type="ECO:0000313" key="5">
    <source>
        <dbReference type="EMBL" id="UYV68825.1"/>
    </source>
</evidence>
<feature type="region of interest" description="Disordered" evidence="3">
    <location>
        <begin position="30"/>
        <end position="131"/>
    </location>
</feature>
<sequence length="442" mass="49313">MEKERKRGAPSVGLLLSYLHSIILSGSTLEEGSLEAKEQSESQDSALAEESMNGEETLIEEDDDDSIIDESPEESCKSEKDSAVEVKKEPAEDSKKKDIEEVSTDQPAIKKEPKDEMTSIEETEDANKESLMASKIKDELAEEEKDQPLDELLEQEEMAILDQDFEVVEEDASKDKEDQEEEENYETNSQVKGHFSLKDTLALQLGVVLYRSEKRRKLNDKTGQLCPPFPALINEISKNSLQGQWWVLQSVEPVIKCSRPYAFIHMFTVEAAVKAIQAIITECEGMPVRLGYGQLTKNREVLVSNIPPALDRRKLRDLFYQCGDVGCLILDRNTAQAVIVFSTFSQAHNAVVMMRGREFHGQRIMVQYPVIEDIWFLNIFIRETSDKPPKSPSQSKSDEIGQLVESTRTPPLPVPSPNEKGGSGAVTSSLKNLGSAGPADST</sequence>
<keyword evidence="1 2" id="KW-0694">RNA-binding</keyword>
<keyword evidence="6" id="KW-1185">Reference proteome</keyword>
<dbReference type="CDD" id="cd00590">
    <property type="entry name" value="RRM_SF"/>
    <property type="match status" value="1"/>
</dbReference>
<feature type="region of interest" description="Disordered" evidence="3">
    <location>
        <begin position="386"/>
        <end position="442"/>
    </location>
</feature>
<protein>
    <submittedName>
        <fullName evidence="5">SPEN</fullName>
    </submittedName>
</protein>
<dbReference type="Gene3D" id="3.30.70.330">
    <property type="match status" value="1"/>
</dbReference>
<name>A0ABY6KMP8_9ARAC</name>
<evidence type="ECO:0000256" key="2">
    <source>
        <dbReference type="PROSITE-ProRule" id="PRU00176"/>
    </source>
</evidence>
<evidence type="ECO:0000256" key="1">
    <source>
        <dbReference type="ARBA" id="ARBA00022884"/>
    </source>
</evidence>
<evidence type="ECO:0000313" key="6">
    <source>
        <dbReference type="Proteomes" id="UP001235939"/>
    </source>
</evidence>
<dbReference type="PROSITE" id="PS50102">
    <property type="entry name" value="RRM"/>
    <property type="match status" value="1"/>
</dbReference>
<evidence type="ECO:0000256" key="3">
    <source>
        <dbReference type="SAM" id="MobiDB-lite"/>
    </source>
</evidence>
<proteinExistence type="predicted"/>
<dbReference type="EMBL" id="CP092868">
    <property type="protein sequence ID" value="UYV68825.1"/>
    <property type="molecule type" value="Genomic_DNA"/>
</dbReference>
<feature type="compositionally biased region" description="Basic and acidic residues" evidence="3">
    <location>
        <begin position="74"/>
        <end position="100"/>
    </location>
</feature>
<evidence type="ECO:0000259" key="4">
    <source>
        <dbReference type="PROSITE" id="PS50102"/>
    </source>
</evidence>
<dbReference type="Pfam" id="PF00076">
    <property type="entry name" value="RRM_1"/>
    <property type="match status" value="1"/>
</dbReference>
<dbReference type="SMART" id="SM00360">
    <property type="entry name" value="RRM"/>
    <property type="match status" value="1"/>
</dbReference>
<feature type="region of interest" description="Disordered" evidence="3">
    <location>
        <begin position="169"/>
        <end position="191"/>
    </location>
</feature>
<dbReference type="InterPro" id="IPR035979">
    <property type="entry name" value="RBD_domain_sf"/>
</dbReference>
<gene>
    <name evidence="5" type="ORF">LAZ67_6001057</name>
</gene>
<dbReference type="InterPro" id="IPR000504">
    <property type="entry name" value="RRM_dom"/>
</dbReference>
<dbReference type="Proteomes" id="UP001235939">
    <property type="component" value="Chromosome 06"/>
</dbReference>
<organism evidence="5 6">
    <name type="scientific">Cordylochernes scorpioides</name>
    <dbReference type="NCBI Taxonomy" id="51811"/>
    <lineage>
        <taxon>Eukaryota</taxon>
        <taxon>Metazoa</taxon>
        <taxon>Ecdysozoa</taxon>
        <taxon>Arthropoda</taxon>
        <taxon>Chelicerata</taxon>
        <taxon>Arachnida</taxon>
        <taxon>Pseudoscorpiones</taxon>
        <taxon>Cheliferoidea</taxon>
        <taxon>Chernetidae</taxon>
        <taxon>Cordylochernes</taxon>
    </lineage>
</organism>
<feature type="domain" description="RRM" evidence="4">
    <location>
        <begin position="299"/>
        <end position="371"/>
    </location>
</feature>
<feature type="non-terminal residue" evidence="5">
    <location>
        <position position="442"/>
    </location>
</feature>
<reference evidence="5 6" key="1">
    <citation type="submission" date="2022-01" db="EMBL/GenBank/DDBJ databases">
        <title>A chromosomal length assembly of Cordylochernes scorpioides.</title>
        <authorList>
            <person name="Zeh D."/>
            <person name="Zeh J."/>
        </authorList>
    </citation>
    <scope>NUCLEOTIDE SEQUENCE [LARGE SCALE GENOMIC DNA]</scope>
    <source>
        <strain evidence="5">IN4F17</strain>
        <tissue evidence="5">Whole Body</tissue>
    </source>
</reference>
<feature type="compositionally biased region" description="Basic and acidic residues" evidence="3">
    <location>
        <begin position="108"/>
        <end position="117"/>
    </location>
</feature>
<accession>A0ABY6KMP8</accession>
<dbReference type="InterPro" id="IPR012677">
    <property type="entry name" value="Nucleotide-bd_a/b_plait_sf"/>
</dbReference>
<dbReference type="SUPFAM" id="SSF54928">
    <property type="entry name" value="RNA-binding domain, RBD"/>
    <property type="match status" value="1"/>
</dbReference>